<dbReference type="Pfam" id="PF16363">
    <property type="entry name" value="GDP_Man_Dehyd"/>
    <property type="match status" value="1"/>
</dbReference>
<keyword evidence="2" id="KW-0520">NAD</keyword>
<dbReference type="InterPro" id="IPR036291">
    <property type="entry name" value="NAD(P)-bd_dom_sf"/>
</dbReference>
<gene>
    <name evidence="6" type="ORF">BO82DRAFT_421350</name>
</gene>
<dbReference type="AlphaFoldDB" id="A0A319C398"/>
<dbReference type="OrthoDB" id="331544at2759"/>
<dbReference type="GO" id="GO:0009225">
    <property type="term" value="P:nucleotide-sugar metabolic process"/>
    <property type="evidence" value="ECO:0007669"/>
    <property type="project" value="InterPro"/>
</dbReference>
<dbReference type="InterPro" id="IPR005888">
    <property type="entry name" value="dTDP_Gluc_deHydtase"/>
</dbReference>
<dbReference type="STRING" id="1448315.A0A319C398"/>
<feature type="domain" description="NAD(P)-binding" evidence="5">
    <location>
        <begin position="24"/>
        <end position="332"/>
    </location>
</feature>
<proteinExistence type="predicted"/>
<reference evidence="6 7" key="1">
    <citation type="submission" date="2016-12" db="EMBL/GenBank/DDBJ databases">
        <title>The genomes of Aspergillus section Nigri reveals drivers in fungal speciation.</title>
        <authorList>
            <consortium name="DOE Joint Genome Institute"/>
            <person name="Vesth T.C."/>
            <person name="Nybo J."/>
            <person name="Theobald S."/>
            <person name="Brandl J."/>
            <person name="Frisvad J.C."/>
            <person name="Nielsen K.F."/>
            <person name="Lyhne E.K."/>
            <person name="Kogle M.E."/>
            <person name="Kuo A."/>
            <person name="Riley R."/>
            <person name="Clum A."/>
            <person name="Nolan M."/>
            <person name="Lipzen A."/>
            <person name="Salamov A."/>
            <person name="Henrissat B."/>
            <person name="Wiebenga A."/>
            <person name="De Vries R.P."/>
            <person name="Grigoriev I.V."/>
            <person name="Mortensen U.H."/>
            <person name="Andersen M.R."/>
            <person name="Baker S.E."/>
        </authorList>
    </citation>
    <scope>NUCLEOTIDE SEQUENCE [LARGE SCALE GENOMIC DNA]</scope>
    <source>
        <strain evidence="6 7">CBS 121591</strain>
    </source>
</reference>
<evidence type="ECO:0000259" key="5">
    <source>
        <dbReference type="Pfam" id="PF16363"/>
    </source>
</evidence>
<dbReference type="EMBL" id="KZ821727">
    <property type="protein sequence ID" value="PYH78577.1"/>
    <property type="molecule type" value="Genomic_DNA"/>
</dbReference>
<keyword evidence="4" id="KW-0812">Transmembrane</keyword>
<evidence type="ECO:0000313" key="6">
    <source>
        <dbReference type="EMBL" id="PYH78577.1"/>
    </source>
</evidence>
<dbReference type="RefSeq" id="XP_025488777.1">
    <property type="nucleotide sequence ID" value="XM_025640155.1"/>
</dbReference>
<protein>
    <submittedName>
        <fullName evidence="6">NAD(P)-binding protein</fullName>
    </submittedName>
</protein>
<comment type="cofactor">
    <cofactor evidence="1">
        <name>NAD(+)</name>
        <dbReference type="ChEBI" id="CHEBI:57540"/>
    </cofactor>
</comment>
<keyword evidence="7" id="KW-1185">Reference proteome</keyword>
<keyword evidence="4" id="KW-0472">Membrane</keyword>
<dbReference type="VEuPathDB" id="FungiDB:BO82DRAFT_421350"/>
<sequence length="349" mass="39197">MKDTVPPKSDCSTNNPLRNVKSILVTGCAGFIGGWFVRMIVHAYANHYRVIGFDNLDSCASLNNLASIDQHPAFCFVKGDICNFSDVMAAMKHHKVDAVVHFAARSHVDQSFSNPLAFTTTNIVGTQILLEAAKAMGCIQRFVYVSTDEVYGENDADRCFAFTENQPLNPTNPYAASKAAAEMIVRAYEKSFRLPVIITRCNNVFGPYQHPEKMIPRFITSLMKGKKIPLHGNGTAVRSFVFAADAVTAFDLIFHCGELGVVYNISSRNHFQVREVAARILEYFPQYESQGLAHWAEMVVDRPFNDKMYWTDDSRLRALGWMEKTDFEEGLDATVKWYTQHAGEFWGAS</sequence>
<organism evidence="6 7">
    <name type="scientific">Aspergillus uvarum CBS 121591</name>
    <dbReference type="NCBI Taxonomy" id="1448315"/>
    <lineage>
        <taxon>Eukaryota</taxon>
        <taxon>Fungi</taxon>
        <taxon>Dikarya</taxon>
        <taxon>Ascomycota</taxon>
        <taxon>Pezizomycotina</taxon>
        <taxon>Eurotiomycetes</taxon>
        <taxon>Eurotiomycetidae</taxon>
        <taxon>Eurotiales</taxon>
        <taxon>Aspergillaceae</taxon>
        <taxon>Aspergillus</taxon>
        <taxon>Aspergillus subgen. Circumdati</taxon>
    </lineage>
</organism>
<dbReference type="PANTHER" id="PTHR43000">
    <property type="entry name" value="DTDP-D-GLUCOSE 4,6-DEHYDRATASE-RELATED"/>
    <property type="match status" value="1"/>
</dbReference>
<dbReference type="GO" id="GO:0008460">
    <property type="term" value="F:dTDP-glucose 4,6-dehydratase activity"/>
    <property type="evidence" value="ECO:0007669"/>
    <property type="project" value="InterPro"/>
</dbReference>
<dbReference type="CDD" id="cd05246">
    <property type="entry name" value="dTDP_GD_SDR_e"/>
    <property type="match status" value="1"/>
</dbReference>
<evidence type="ECO:0000256" key="3">
    <source>
        <dbReference type="ARBA" id="ARBA00023239"/>
    </source>
</evidence>
<keyword evidence="4" id="KW-1133">Transmembrane helix</keyword>
<dbReference type="InterPro" id="IPR016040">
    <property type="entry name" value="NAD(P)-bd_dom"/>
</dbReference>
<dbReference type="Gene3D" id="3.90.25.10">
    <property type="entry name" value="UDP-galactose 4-epimerase, domain 1"/>
    <property type="match status" value="1"/>
</dbReference>
<dbReference type="Gene3D" id="3.40.50.720">
    <property type="entry name" value="NAD(P)-binding Rossmann-like Domain"/>
    <property type="match status" value="1"/>
</dbReference>
<dbReference type="Proteomes" id="UP000248340">
    <property type="component" value="Unassembled WGS sequence"/>
</dbReference>
<evidence type="ECO:0000256" key="4">
    <source>
        <dbReference type="SAM" id="Phobius"/>
    </source>
</evidence>
<feature type="transmembrane region" description="Helical" evidence="4">
    <location>
        <begin position="20"/>
        <end position="41"/>
    </location>
</feature>
<evidence type="ECO:0000256" key="2">
    <source>
        <dbReference type="ARBA" id="ARBA00023027"/>
    </source>
</evidence>
<evidence type="ECO:0000256" key="1">
    <source>
        <dbReference type="ARBA" id="ARBA00001911"/>
    </source>
</evidence>
<dbReference type="SUPFAM" id="SSF51735">
    <property type="entry name" value="NAD(P)-binding Rossmann-fold domains"/>
    <property type="match status" value="1"/>
</dbReference>
<accession>A0A319C398</accession>
<dbReference type="GeneID" id="37142897"/>
<name>A0A319C398_9EURO</name>
<keyword evidence="3" id="KW-0456">Lyase</keyword>
<evidence type="ECO:0000313" key="7">
    <source>
        <dbReference type="Proteomes" id="UP000248340"/>
    </source>
</evidence>
<dbReference type="FunFam" id="3.40.50.720:FF:000304">
    <property type="entry name" value="UDP-glucose 4,6-dehydratase"/>
    <property type="match status" value="1"/>
</dbReference>